<dbReference type="EMBL" id="UINC01136458">
    <property type="protein sequence ID" value="SVD21240.1"/>
    <property type="molecule type" value="Genomic_DNA"/>
</dbReference>
<evidence type="ECO:0000313" key="1">
    <source>
        <dbReference type="EMBL" id="SVD21240.1"/>
    </source>
</evidence>
<name>A0A382TGI6_9ZZZZ</name>
<feature type="non-terminal residue" evidence="1">
    <location>
        <position position="55"/>
    </location>
</feature>
<reference evidence="1" key="1">
    <citation type="submission" date="2018-05" db="EMBL/GenBank/DDBJ databases">
        <authorList>
            <person name="Lanie J.A."/>
            <person name="Ng W.-L."/>
            <person name="Kazmierczak K.M."/>
            <person name="Andrzejewski T.M."/>
            <person name="Davidsen T.M."/>
            <person name="Wayne K.J."/>
            <person name="Tettelin H."/>
            <person name="Glass J.I."/>
            <person name="Rusch D."/>
            <person name="Podicherti R."/>
            <person name="Tsui H.-C.T."/>
            <person name="Winkler M.E."/>
        </authorList>
    </citation>
    <scope>NUCLEOTIDE SEQUENCE</scope>
</reference>
<gene>
    <name evidence="1" type="ORF">METZ01_LOCUS374094</name>
</gene>
<proteinExistence type="predicted"/>
<organism evidence="1">
    <name type="scientific">marine metagenome</name>
    <dbReference type="NCBI Taxonomy" id="408172"/>
    <lineage>
        <taxon>unclassified sequences</taxon>
        <taxon>metagenomes</taxon>
        <taxon>ecological metagenomes</taxon>
    </lineage>
</organism>
<accession>A0A382TGI6</accession>
<protein>
    <submittedName>
        <fullName evidence="1">Uncharacterized protein</fullName>
    </submittedName>
</protein>
<dbReference type="AlphaFoldDB" id="A0A382TGI6"/>
<sequence>MMGEETEKGGMNLHFTLRPAQWKNNNHLTNEKEFHQIAGDILVSCLEKGLKEDNE</sequence>